<reference evidence="16 17" key="1">
    <citation type="submission" date="2019-09" db="EMBL/GenBank/DDBJ databases">
        <title>Draft genome of the ectomycorrhizal ascomycete Sphaerosporella brunnea.</title>
        <authorList>
            <consortium name="DOE Joint Genome Institute"/>
            <person name="Benucci G.M."/>
            <person name="Marozzi G."/>
            <person name="Antonielli L."/>
            <person name="Sanchez S."/>
            <person name="Marco P."/>
            <person name="Wang X."/>
            <person name="Falini L.B."/>
            <person name="Barry K."/>
            <person name="Haridas S."/>
            <person name="Lipzen A."/>
            <person name="Labutti K."/>
            <person name="Grigoriev I.V."/>
            <person name="Murat C."/>
            <person name="Martin F."/>
            <person name="Albertini E."/>
            <person name="Donnini D."/>
            <person name="Bonito G."/>
        </authorList>
    </citation>
    <scope>NUCLEOTIDE SEQUENCE [LARGE SCALE GENOMIC DNA]</scope>
    <source>
        <strain evidence="16 17">Sb_GMNB300</strain>
    </source>
</reference>
<feature type="domain" description="FAD-binding FR-type" evidence="15">
    <location>
        <begin position="315"/>
        <end position="420"/>
    </location>
</feature>
<evidence type="ECO:0000256" key="6">
    <source>
        <dbReference type="ARBA" id="ARBA00022692"/>
    </source>
</evidence>
<dbReference type="OrthoDB" id="167398at2759"/>
<dbReference type="Pfam" id="PF08030">
    <property type="entry name" value="NAD_binding_6"/>
    <property type="match status" value="1"/>
</dbReference>
<evidence type="ECO:0000256" key="1">
    <source>
        <dbReference type="ARBA" id="ARBA00004651"/>
    </source>
</evidence>
<evidence type="ECO:0000259" key="15">
    <source>
        <dbReference type="PROSITE" id="PS51384"/>
    </source>
</evidence>
<evidence type="ECO:0000256" key="14">
    <source>
        <dbReference type="SAM" id="Phobius"/>
    </source>
</evidence>
<dbReference type="Pfam" id="PF01794">
    <property type="entry name" value="Ferric_reduct"/>
    <property type="match status" value="1"/>
</dbReference>
<dbReference type="FunCoup" id="A0A5J5EL81">
    <property type="interactions" value="12"/>
</dbReference>
<feature type="transmembrane region" description="Helical" evidence="14">
    <location>
        <begin position="195"/>
        <end position="214"/>
    </location>
</feature>
<dbReference type="InParanoid" id="A0A5J5EL81"/>
<evidence type="ECO:0000256" key="10">
    <source>
        <dbReference type="ARBA" id="ARBA00023065"/>
    </source>
</evidence>
<organism evidence="16 17">
    <name type="scientific">Sphaerosporella brunnea</name>
    <dbReference type="NCBI Taxonomy" id="1250544"/>
    <lineage>
        <taxon>Eukaryota</taxon>
        <taxon>Fungi</taxon>
        <taxon>Dikarya</taxon>
        <taxon>Ascomycota</taxon>
        <taxon>Pezizomycotina</taxon>
        <taxon>Pezizomycetes</taxon>
        <taxon>Pezizales</taxon>
        <taxon>Pyronemataceae</taxon>
        <taxon>Sphaerosporella</taxon>
    </lineage>
</organism>
<dbReference type="GO" id="GO:0005886">
    <property type="term" value="C:plasma membrane"/>
    <property type="evidence" value="ECO:0007669"/>
    <property type="project" value="UniProtKB-SubCell"/>
</dbReference>
<evidence type="ECO:0000313" key="16">
    <source>
        <dbReference type="EMBL" id="KAA8896170.1"/>
    </source>
</evidence>
<proteinExistence type="inferred from homology"/>
<keyword evidence="8 14" id="KW-1133">Transmembrane helix</keyword>
<dbReference type="SFLD" id="SFLDG01168">
    <property type="entry name" value="Ferric_reductase_subgroup_(FRE"/>
    <property type="match status" value="1"/>
</dbReference>
<dbReference type="SUPFAM" id="SSF52343">
    <property type="entry name" value="Ferredoxin reductase-like, C-terminal NADP-linked domain"/>
    <property type="match status" value="1"/>
</dbReference>
<feature type="transmembrane region" description="Helical" evidence="14">
    <location>
        <begin position="44"/>
        <end position="63"/>
    </location>
</feature>
<keyword evidence="11 14" id="KW-0472">Membrane</keyword>
<name>A0A5J5EL81_9PEZI</name>
<evidence type="ECO:0000256" key="5">
    <source>
        <dbReference type="ARBA" id="ARBA00022475"/>
    </source>
</evidence>
<evidence type="ECO:0000256" key="3">
    <source>
        <dbReference type="ARBA" id="ARBA00012668"/>
    </source>
</evidence>
<dbReference type="PRINTS" id="PR00410">
    <property type="entry name" value="PHEHYDRXLASE"/>
</dbReference>
<dbReference type="Pfam" id="PF08022">
    <property type="entry name" value="FAD_binding_8"/>
    <property type="match status" value="1"/>
</dbReference>
<keyword evidence="7" id="KW-0249">Electron transport</keyword>
<evidence type="ECO:0000256" key="11">
    <source>
        <dbReference type="ARBA" id="ARBA00023136"/>
    </source>
</evidence>
<dbReference type="GO" id="GO:0006879">
    <property type="term" value="P:intracellular iron ion homeostasis"/>
    <property type="evidence" value="ECO:0007669"/>
    <property type="project" value="TreeGrafter"/>
</dbReference>
<feature type="transmembrane region" description="Helical" evidence="14">
    <location>
        <begin position="289"/>
        <end position="309"/>
    </location>
</feature>
<sequence>MSNSQGYAMDPHILNPELYDVNDIEVQFYQRRLKWPWRRGDVHAWGWVLFIMGILIIYGLLNFHDYRLDRQRLSITINNRKNRNGAREKLPERSFYDRASTHCRSFAYLRWKRLASISIGMCTLVLAGFLYPILYVFTQRPYYAWAPKYGPPPIAGRAGMIAVAMIPFVIALGMKVNLVSMVTGVGHEKLNVVHRWLALLMGILATVHAVPFIVEPVVNGGWGQVKAKFMSNVVYWNGVGAFICMFWLCVASLTPIRRLCYEFFVHIHILAGIGFLGLMFWHCNNMLTSWHYLIASFVIWVGCLIYRLLFKTNFLRAFHGELAHFTPLSDDGVKVTIPTTLRWEAGQHVFLRVPGISLLDNHPFTVASASINPEGEPNDLVLVFKPHKGFTRRVFDISRKDPDNSYRAYLDGPYGGLARKLESFETVLLIAGGSGITPIIGHLHQLAAKIKAKEAVTRDVRIIWTVKHFDAFEWFKDEVSKIARTMPKNILLVQYFVTQETPVPLPGPSFPLSATRDWPASPRTPSTPMTPIYSRAEPLHGVREVLDEAEYELRVLSLRKELGHDLSAESIPEPENQLPHAVTKDDSILESPRSVKSILPPLGDEVLLEFGRPPLREALRQWSEGFGKRACVYVCGPPGMKVDVANAVAEMQADIWLSDEREEVYLHTESFGW</sequence>
<dbReference type="PROSITE" id="PS51384">
    <property type="entry name" value="FAD_FR"/>
    <property type="match status" value="1"/>
</dbReference>
<comment type="subcellular location">
    <subcellularLocation>
        <location evidence="1">Cell membrane</location>
        <topology evidence="1">Multi-pass membrane protein</topology>
    </subcellularLocation>
</comment>
<keyword evidence="10" id="KW-0406">Ion transport</keyword>
<keyword evidence="4" id="KW-0813">Transport</keyword>
<dbReference type="InterPro" id="IPR051410">
    <property type="entry name" value="Ferric/Cupric_Reductase"/>
</dbReference>
<dbReference type="InterPro" id="IPR013121">
    <property type="entry name" value="Fe_red_NAD-bd_6"/>
</dbReference>
<feature type="transmembrane region" description="Helical" evidence="14">
    <location>
        <begin position="234"/>
        <end position="256"/>
    </location>
</feature>
<feature type="transmembrane region" description="Helical" evidence="14">
    <location>
        <begin position="154"/>
        <end position="174"/>
    </location>
</feature>
<keyword evidence="5" id="KW-1003">Cell membrane</keyword>
<dbReference type="Proteomes" id="UP000326924">
    <property type="component" value="Unassembled WGS sequence"/>
</dbReference>
<comment type="caution">
    <text evidence="16">The sequence shown here is derived from an EMBL/GenBank/DDBJ whole genome shotgun (WGS) entry which is preliminary data.</text>
</comment>
<evidence type="ECO:0000256" key="9">
    <source>
        <dbReference type="ARBA" id="ARBA00023002"/>
    </source>
</evidence>
<dbReference type="Gene3D" id="3.40.50.80">
    <property type="entry name" value="Nucleotide-binding domain of ferredoxin-NADP reductase (FNR) module"/>
    <property type="match status" value="1"/>
</dbReference>
<accession>A0A5J5EL81</accession>
<evidence type="ECO:0000313" key="17">
    <source>
        <dbReference type="Proteomes" id="UP000326924"/>
    </source>
</evidence>
<comment type="similarity">
    <text evidence="2">Belongs to the ferric reductase (FRE) family.</text>
</comment>
<dbReference type="GO" id="GO:0052851">
    <property type="term" value="F:ferric-chelate reductase (NADPH) activity"/>
    <property type="evidence" value="ECO:0007669"/>
    <property type="project" value="UniProtKB-EC"/>
</dbReference>
<dbReference type="SUPFAM" id="SSF63380">
    <property type="entry name" value="Riboflavin synthase domain-like"/>
    <property type="match status" value="1"/>
</dbReference>
<keyword evidence="9" id="KW-0560">Oxidoreductase</keyword>
<gene>
    <name evidence="16" type="ORF">FN846DRAFT_966023</name>
</gene>
<dbReference type="PANTHER" id="PTHR32361">
    <property type="entry name" value="FERRIC/CUPRIC REDUCTASE TRANSMEMBRANE COMPONENT"/>
    <property type="match status" value="1"/>
</dbReference>
<dbReference type="InterPro" id="IPR013112">
    <property type="entry name" value="FAD-bd_8"/>
</dbReference>
<evidence type="ECO:0000256" key="7">
    <source>
        <dbReference type="ARBA" id="ARBA00022982"/>
    </source>
</evidence>
<protein>
    <recommendedName>
        <fullName evidence="3">ferric-chelate reductase (NADPH)</fullName>
        <ecNumber evidence="3">1.16.1.9</ecNumber>
    </recommendedName>
</protein>
<dbReference type="EC" id="1.16.1.9" evidence="3"/>
<dbReference type="PANTHER" id="PTHR32361:SF23">
    <property type="entry name" value="FERRIC-CHELATE REDUCTASE"/>
    <property type="match status" value="1"/>
</dbReference>
<dbReference type="EMBL" id="VXIS01000224">
    <property type="protein sequence ID" value="KAA8896170.1"/>
    <property type="molecule type" value="Genomic_DNA"/>
</dbReference>
<dbReference type="InterPro" id="IPR039261">
    <property type="entry name" value="FNR_nucleotide-bd"/>
</dbReference>
<dbReference type="InterPro" id="IPR013130">
    <property type="entry name" value="Fe3_Rdtase_TM_dom"/>
</dbReference>
<evidence type="ECO:0000256" key="13">
    <source>
        <dbReference type="SAM" id="MobiDB-lite"/>
    </source>
</evidence>
<evidence type="ECO:0000256" key="8">
    <source>
        <dbReference type="ARBA" id="ARBA00022989"/>
    </source>
</evidence>
<dbReference type="AlphaFoldDB" id="A0A5J5EL81"/>
<dbReference type="SFLD" id="SFLDS00052">
    <property type="entry name" value="Ferric_Reductase_Domain"/>
    <property type="match status" value="1"/>
</dbReference>
<feature type="transmembrane region" description="Helical" evidence="14">
    <location>
        <begin position="263"/>
        <end position="283"/>
    </location>
</feature>
<keyword evidence="17" id="KW-1185">Reference proteome</keyword>
<feature type="transmembrane region" description="Helical" evidence="14">
    <location>
        <begin position="114"/>
        <end position="134"/>
    </location>
</feature>
<feature type="region of interest" description="Disordered" evidence="13">
    <location>
        <begin position="514"/>
        <end position="533"/>
    </location>
</feature>
<dbReference type="GO" id="GO:0015677">
    <property type="term" value="P:copper ion import"/>
    <property type="evidence" value="ECO:0007669"/>
    <property type="project" value="TreeGrafter"/>
</dbReference>
<dbReference type="InterPro" id="IPR017927">
    <property type="entry name" value="FAD-bd_FR_type"/>
</dbReference>
<dbReference type="CDD" id="cd06186">
    <property type="entry name" value="NOX_Duox_like_FAD_NADP"/>
    <property type="match status" value="1"/>
</dbReference>
<evidence type="ECO:0000256" key="12">
    <source>
        <dbReference type="ARBA" id="ARBA00048483"/>
    </source>
</evidence>
<evidence type="ECO:0000256" key="4">
    <source>
        <dbReference type="ARBA" id="ARBA00022448"/>
    </source>
</evidence>
<evidence type="ECO:0000256" key="2">
    <source>
        <dbReference type="ARBA" id="ARBA00006278"/>
    </source>
</evidence>
<comment type="catalytic activity">
    <reaction evidence="12">
        <text>2 a Fe(II)-siderophore + NADP(+) + H(+) = 2 a Fe(III)-siderophore + NADPH</text>
        <dbReference type="Rhea" id="RHEA:28795"/>
        <dbReference type="Rhea" id="RHEA-COMP:11342"/>
        <dbReference type="Rhea" id="RHEA-COMP:11344"/>
        <dbReference type="ChEBI" id="CHEBI:15378"/>
        <dbReference type="ChEBI" id="CHEBI:29033"/>
        <dbReference type="ChEBI" id="CHEBI:29034"/>
        <dbReference type="ChEBI" id="CHEBI:57783"/>
        <dbReference type="ChEBI" id="CHEBI:58349"/>
        <dbReference type="EC" id="1.16.1.9"/>
    </reaction>
</comment>
<keyword evidence="6 14" id="KW-0812">Transmembrane</keyword>
<dbReference type="GO" id="GO:0006826">
    <property type="term" value="P:iron ion transport"/>
    <property type="evidence" value="ECO:0007669"/>
    <property type="project" value="TreeGrafter"/>
</dbReference>
<dbReference type="InterPro" id="IPR017938">
    <property type="entry name" value="Riboflavin_synthase-like_b-brl"/>
</dbReference>